<reference evidence="2" key="1">
    <citation type="journal article" date="2014" name="Int. J. Syst. Evol. Microbiol.">
        <title>Complete genome sequence of Corynebacterium casei LMG S-19264T (=DSM 44701T), isolated from a smear-ripened cheese.</title>
        <authorList>
            <consortium name="US DOE Joint Genome Institute (JGI-PGF)"/>
            <person name="Walter F."/>
            <person name="Albersmeier A."/>
            <person name="Kalinowski J."/>
            <person name="Ruckert C."/>
        </authorList>
    </citation>
    <scope>NUCLEOTIDE SEQUENCE</scope>
    <source>
        <strain evidence="2">KCTC 12113</strain>
    </source>
</reference>
<dbReference type="EMBL" id="BMWP01000006">
    <property type="protein sequence ID" value="GGW28817.1"/>
    <property type="molecule type" value="Genomic_DNA"/>
</dbReference>
<dbReference type="RefSeq" id="WP_034234515.1">
    <property type="nucleotide sequence ID" value="NZ_BMWP01000006.1"/>
</dbReference>
<proteinExistence type="predicted"/>
<evidence type="ECO:0000313" key="2">
    <source>
        <dbReference type="EMBL" id="GGW28817.1"/>
    </source>
</evidence>
<dbReference type="AlphaFoldDB" id="A0A918IRB7"/>
<feature type="transmembrane region" description="Helical" evidence="1">
    <location>
        <begin position="9"/>
        <end position="30"/>
    </location>
</feature>
<dbReference type="Proteomes" id="UP000634668">
    <property type="component" value="Unassembled WGS sequence"/>
</dbReference>
<keyword evidence="1" id="KW-0472">Membrane</keyword>
<keyword evidence="1" id="KW-1133">Transmembrane helix</keyword>
<keyword evidence="1" id="KW-0812">Transmembrane</keyword>
<organism evidence="2 3">
    <name type="scientific">Arenibacter certesii</name>
    <dbReference type="NCBI Taxonomy" id="228955"/>
    <lineage>
        <taxon>Bacteria</taxon>
        <taxon>Pseudomonadati</taxon>
        <taxon>Bacteroidota</taxon>
        <taxon>Flavobacteriia</taxon>
        <taxon>Flavobacteriales</taxon>
        <taxon>Flavobacteriaceae</taxon>
        <taxon>Arenibacter</taxon>
    </lineage>
</organism>
<evidence type="ECO:0000256" key="1">
    <source>
        <dbReference type="SAM" id="Phobius"/>
    </source>
</evidence>
<accession>A0A918IRB7</accession>
<reference evidence="2" key="2">
    <citation type="submission" date="2020-09" db="EMBL/GenBank/DDBJ databases">
        <authorList>
            <person name="Sun Q."/>
            <person name="Kim S."/>
        </authorList>
    </citation>
    <scope>NUCLEOTIDE SEQUENCE</scope>
    <source>
        <strain evidence="2">KCTC 12113</strain>
    </source>
</reference>
<gene>
    <name evidence="2" type="ORF">GCM10007383_12780</name>
</gene>
<protein>
    <submittedName>
        <fullName evidence="2">Uncharacterized protein</fullName>
    </submittedName>
</protein>
<comment type="caution">
    <text evidence="2">The sequence shown here is derived from an EMBL/GenBank/DDBJ whole genome shotgun (WGS) entry which is preliminary data.</text>
</comment>
<sequence length="143" mass="16521">MAQNSKSSWLLNLLIVVTLIVVSLAFMAHYKNWTKIENNSFRIFSGIYYQKIPFSEMDSLTMVPKIPSMERINGFSVKEIEKGVFKEDSIGETKVHVFVDKLSHSKIRMVYNDSLKMYFNLSDSTATKALYDYLSSKINVEKE</sequence>
<name>A0A918IRB7_9FLAO</name>
<evidence type="ECO:0000313" key="3">
    <source>
        <dbReference type="Proteomes" id="UP000634668"/>
    </source>
</evidence>
<keyword evidence="3" id="KW-1185">Reference proteome</keyword>